<dbReference type="SMART" id="SM00560">
    <property type="entry name" value="LamGL"/>
    <property type="match status" value="1"/>
</dbReference>
<reference evidence="6" key="1">
    <citation type="submission" date="2025-08" db="UniProtKB">
        <authorList>
            <consortium name="RefSeq"/>
        </authorList>
    </citation>
    <scope>IDENTIFICATION</scope>
    <source>
        <tissue evidence="6">Gonads</tissue>
    </source>
</reference>
<dbReference type="Pfam" id="PF13385">
    <property type="entry name" value="Laminin_G_3"/>
    <property type="match status" value="1"/>
</dbReference>
<dbReference type="PROSITE" id="PS50940">
    <property type="entry name" value="CHIT_BIND_II"/>
    <property type="match status" value="1"/>
</dbReference>
<dbReference type="RefSeq" id="XP_013398766.1">
    <property type="nucleotide sequence ID" value="XM_013543312.1"/>
</dbReference>
<dbReference type="Gene3D" id="2.60.120.200">
    <property type="match status" value="1"/>
</dbReference>
<dbReference type="InterPro" id="IPR002557">
    <property type="entry name" value="Chitin-bd_dom"/>
</dbReference>
<dbReference type="GO" id="GO:0005576">
    <property type="term" value="C:extracellular region"/>
    <property type="evidence" value="ECO:0007669"/>
    <property type="project" value="InterPro"/>
</dbReference>
<evidence type="ECO:0000313" key="6">
    <source>
        <dbReference type="RefSeq" id="XP_013398766.1"/>
    </source>
</evidence>
<evidence type="ECO:0000313" key="5">
    <source>
        <dbReference type="Proteomes" id="UP000085678"/>
    </source>
</evidence>
<evidence type="ECO:0000256" key="1">
    <source>
        <dbReference type="ARBA" id="ARBA00022729"/>
    </source>
</evidence>
<protein>
    <submittedName>
        <fullName evidence="6">Uncharacterized protein LOC106165203</fullName>
    </submittedName>
</protein>
<evidence type="ECO:0000259" key="4">
    <source>
        <dbReference type="PROSITE" id="PS50940"/>
    </source>
</evidence>
<dbReference type="InterPro" id="IPR013320">
    <property type="entry name" value="ConA-like_dom_sf"/>
</dbReference>
<dbReference type="GeneID" id="106165203"/>
<dbReference type="KEGG" id="lak:106165203"/>
<dbReference type="GO" id="GO:0008061">
    <property type="term" value="F:chitin binding"/>
    <property type="evidence" value="ECO:0007669"/>
    <property type="project" value="InterPro"/>
</dbReference>
<feature type="signal peptide" evidence="3">
    <location>
        <begin position="1"/>
        <end position="19"/>
    </location>
</feature>
<dbReference type="Proteomes" id="UP000085678">
    <property type="component" value="Unplaced"/>
</dbReference>
<accession>A0A1S3ILJ7</accession>
<feature type="chain" id="PRO_5010175303" evidence="3">
    <location>
        <begin position="20"/>
        <end position="409"/>
    </location>
</feature>
<dbReference type="InterPro" id="IPR036508">
    <property type="entry name" value="Chitin-bd_dom_sf"/>
</dbReference>
<dbReference type="AlphaFoldDB" id="A0A1S3ILJ7"/>
<dbReference type="Gene3D" id="2.170.140.10">
    <property type="entry name" value="Chitin binding domain"/>
    <property type="match status" value="1"/>
</dbReference>
<feature type="domain" description="Chitin-binding type-2" evidence="4">
    <location>
        <begin position="22"/>
        <end position="87"/>
    </location>
</feature>
<evidence type="ECO:0000256" key="3">
    <source>
        <dbReference type="SAM" id="SignalP"/>
    </source>
</evidence>
<gene>
    <name evidence="6" type="primary">LOC106165203</name>
</gene>
<keyword evidence="1 3" id="KW-0732">Signal</keyword>
<dbReference type="SUPFAM" id="SSF57625">
    <property type="entry name" value="Invertebrate chitin-binding proteins"/>
    <property type="match status" value="1"/>
</dbReference>
<dbReference type="OrthoDB" id="10030431at2759"/>
<dbReference type="SUPFAM" id="SSF49899">
    <property type="entry name" value="Concanavalin A-like lectins/glucanases"/>
    <property type="match status" value="1"/>
</dbReference>
<dbReference type="InParanoid" id="A0A1S3ILJ7"/>
<evidence type="ECO:0000256" key="2">
    <source>
        <dbReference type="ARBA" id="ARBA00023157"/>
    </source>
</evidence>
<sequence length="409" mass="45446">MDFLFVALILTISVGVVQPAAVDPCAADADQVNVGPVRVDPGNCAGYVMCEHVGNFKRTHYKGCKPGLIFDPVPLWCDYCNKVDCGTRPLPDGHCEGLMSSVNATTTETPLPPPDELLGDSCKDIEQLVRYVITNNTNAFYRLNNGRFEYVSCGPWMFSLSICNCDAPGAQSLLYKEGLKISVVSGVSGGIFPIVYDFEGDFKATRPGHNRVWTGVYDQAYIVPGGIVHKRAAMFKEGRMEIPYFQNTFFEQLTVAFYYKRSSKAGSGTMGLVNNGRSALQPSIQIFCERTYIRASLLTDVTTYEIQHRDRSNPLEADVWHHVAFVYNTTSLELYVNGTGRVEIDVEGNMLRRPQASMVVGRDYYIDGDLGQGTSSFVGMMDDLRFYDRALDDDEVMALFESRNGNNKT</sequence>
<proteinExistence type="predicted"/>
<keyword evidence="5" id="KW-1185">Reference proteome</keyword>
<name>A0A1S3ILJ7_LINAN</name>
<dbReference type="InterPro" id="IPR006558">
    <property type="entry name" value="LamG-like"/>
</dbReference>
<organism evidence="5 6">
    <name type="scientific">Lingula anatina</name>
    <name type="common">Brachiopod</name>
    <name type="synonym">Lingula unguis</name>
    <dbReference type="NCBI Taxonomy" id="7574"/>
    <lineage>
        <taxon>Eukaryota</taxon>
        <taxon>Metazoa</taxon>
        <taxon>Spiralia</taxon>
        <taxon>Lophotrochozoa</taxon>
        <taxon>Brachiopoda</taxon>
        <taxon>Linguliformea</taxon>
        <taxon>Lingulata</taxon>
        <taxon>Lingulida</taxon>
        <taxon>Linguloidea</taxon>
        <taxon>Lingulidae</taxon>
        <taxon>Lingula</taxon>
    </lineage>
</organism>
<keyword evidence="2" id="KW-1015">Disulfide bond</keyword>